<keyword evidence="2" id="KW-0732">Signal</keyword>
<name>A0A7S0LPH5_9EUKA</name>
<protein>
    <recommendedName>
        <fullName evidence="4">Phytanoyl-CoA dioxygenase</fullName>
    </recommendedName>
</protein>
<dbReference type="AlphaFoldDB" id="A0A7S0LPH5"/>
<evidence type="ECO:0000313" key="3">
    <source>
        <dbReference type="EMBL" id="CAD8617142.1"/>
    </source>
</evidence>
<evidence type="ECO:0000256" key="1">
    <source>
        <dbReference type="ARBA" id="ARBA00001962"/>
    </source>
</evidence>
<feature type="signal peptide" evidence="2">
    <location>
        <begin position="1"/>
        <end position="15"/>
    </location>
</feature>
<comment type="cofactor">
    <cofactor evidence="1">
        <name>Fe cation</name>
        <dbReference type="ChEBI" id="CHEBI:24875"/>
    </cofactor>
</comment>
<dbReference type="SUPFAM" id="SSF51197">
    <property type="entry name" value="Clavaminate synthase-like"/>
    <property type="match status" value="1"/>
</dbReference>
<sequence length="381" mass="42133">MAAATLSVLATSASAYSLASRPAVAVRTPAWTQCGRTADVSMKWGVELAPWSVEYGLQDPGLPLPAGARERGAPEPFEITDEQRERLIEDGAVHIPGLLSEEWLEYLRDSTNWQVQNPHFWSAAGVVSGLYDYIQRSVWASNSAFANFMYYSPLASALAGISNAKEMRLATDLLMVNPNKGFKWHQDNQNGPIDAFGENKALRWWVTMDETPPDHGAPVYLKGSHRNTCVSEDAVFVDLERDGLLQYPELLEFRPKAGDLIIWHARSIHKIDGPKTQDWGATKRRVLGGTVALNDATYESKGRALFSDMGSHGLQDGDPLKHPLFPKIYPSPDPAEMAERASGGCTRTKEGMSRLASNMWASAGEMMSWTRVVNPEDQKKQ</sequence>
<dbReference type="Pfam" id="PF05721">
    <property type="entry name" value="PhyH"/>
    <property type="match status" value="1"/>
</dbReference>
<reference evidence="3" key="1">
    <citation type="submission" date="2021-01" db="EMBL/GenBank/DDBJ databases">
        <authorList>
            <person name="Corre E."/>
            <person name="Pelletier E."/>
            <person name="Niang G."/>
            <person name="Scheremetjew M."/>
            <person name="Finn R."/>
            <person name="Kale V."/>
            <person name="Holt S."/>
            <person name="Cochrane G."/>
            <person name="Meng A."/>
            <person name="Brown T."/>
            <person name="Cohen L."/>
        </authorList>
    </citation>
    <scope>NUCLEOTIDE SEQUENCE</scope>
    <source>
        <strain evidence="3">PLY182g</strain>
    </source>
</reference>
<feature type="chain" id="PRO_5030984976" description="Phytanoyl-CoA dioxygenase" evidence="2">
    <location>
        <begin position="16"/>
        <end position="381"/>
    </location>
</feature>
<dbReference type="Gene3D" id="2.60.120.620">
    <property type="entry name" value="q2cbj1_9rhob like domain"/>
    <property type="match status" value="1"/>
</dbReference>
<dbReference type="PANTHER" id="PTHR20883:SF49">
    <property type="entry name" value="PHYTANOYL-COA DIOXYGENASE"/>
    <property type="match status" value="1"/>
</dbReference>
<dbReference type="InterPro" id="IPR008775">
    <property type="entry name" value="Phytyl_CoA_dOase-like"/>
</dbReference>
<proteinExistence type="predicted"/>
<accession>A0A7S0LPH5</accession>
<evidence type="ECO:0000256" key="2">
    <source>
        <dbReference type="SAM" id="SignalP"/>
    </source>
</evidence>
<dbReference type="EMBL" id="HBEY01042942">
    <property type="protein sequence ID" value="CAD8617142.1"/>
    <property type="molecule type" value="Transcribed_RNA"/>
</dbReference>
<organism evidence="3">
    <name type="scientific">Coccolithus braarudii</name>
    <dbReference type="NCBI Taxonomy" id="221442"/>
    <lineage>
        <taxon>Eukaryota</taxon>
        <taxon>Haptista</taxon>
        <taxon>Haptophyta</taxon>
        <taxon>Prymnesiophyceae</taxon>
        <taxon>Coccolithales</taxon>
        <taxon>Coccolithaceae</taxon>
        <taxon>Coccolithus</taxon>
    </lineage>
</organism>
<evidence type="ECO:0008006" key="4">
    <source>
        <dbReference type="Google" id="ProtNLM"/>
    </source>
</evidence>
<gene>
    <name evidence="3" type="ORF">CPEL01642_LOCUS20523</name>
</gene>
<dbReference type="PANTHER" id="PTHR20883">
    <property type="entry name" value="PHYTANOYL-COA DIOXYGENASE DOMAIN CONTAINING 1"/>
    <property type="match status" value="1"/>
</dbReference>